<accession>A0A848GS76</accession>
<reference evidence="1 2" key="1">
    <citation type="submission" date="2020-04" db="EMBL/GenBank/DDBJ databases">
        <title>Chitinophaga sp. G-6-1-13 sp. nov., isolated from soil.</title>
        <authorList>
            <person name="Dahal R.H."/>
            <person name="Chaudhary D.K."/>
        </authorList>
    </citation>
    <scope>NUCLEOTIDE SEQUENCE [LARGE SCALE GENOMIC DNA]</scope>
    <source>
        <strain evidence="1 2">G-6-1-13</strain>
    </source>
</reference>
<organism evidence="1 2">
    <name type="scientific">Chitinophaga fulva</name>
    <dbReference type="NCBI Taxonomy" id="2728842"/>
    <lineage>
        <taxon>Bacteria</taxon>
        <taxon>Pseudomonadati</taxon>
        <taxon>Bacteroidota</taxon>
        <taxon>Chitinophagia</taxon>
        <taxon>Chitinophagales</taxon>
        <taxon>Chitinophagaceae</taxon>
        <taxon>Chitinophaga</taxon>
    </lineage>
</organism>
<dbReference type="InterPro" id="IPR018487">
    <property type="entry name" value="Hemopexin-like_repeat"/>
</dbReference>
<protein>
    <recommendedName>
        <fullName evidence="3">Hemopexin</fullName>
    </recommendedName>
</protein>
<proteinExistence type="predicted"/>
<evidence type="ECO:0000313" key="1">
    <source>
        <dbReference type="EMBL" id="NML40361.1"/>
    </source>
</evidence>
<name>A0A848GS76_9BACT</name>
<evidence type="ECO:0000313" key="2">
    <source>
        <dbReference type="Proteomes" id="UP000583266"/>
    </source>
</evidence>
<dbReference type="SMART" id="SM00120">
    <property type="entry name" value="HX"/>
    <property type="match status" value="3"/>
</dbReference>
<dbReference type="EMBL" id="JABBGC010000003">
    <property type="protein sequence ID" value="NML40361.1"/>
    <property type="molecule type" value="Genomic_DNA"/>
</dbReference>
<dbReference type="AlphaFoldDB" id="A0A848GS76"/>
<dbReference type="InterPro" id="IPR036375">
    <property type="entry name" value="Hemopexin-like_dom_sf"/>
</dbReference>
<dbReference type="Gene3D" id="2.110.10.10">
    <property type="entry name" value="Hemopexin-like domain"/>
    <property type="match status" value="2"/>
</dbReference>
<gene>
    <name evidence="1" type="ORF">HHL17_24400</name>
</gene>
<dbReference type="Proteomes" id="UP000583266">
    <property type="component" value="Unassembled WGS sequence"/>
</dbReference>
<keyword evidence="2" id="KW-1185">Reference proteome</keyword>
<dbReference type="PROSITE" id="PS51642">
    <property type="entry name" value="HEMOPEXIN_2"/>
    <property type="match status" value="3"/>
</dbReference>
<sequence>MRRLFVLFLGGTMTLLNQSCQKNALDKAETSPTETATVKAVVNAAGACLSAPFVDTWQTGSPIMYVTHGTSYVKYDLISLASMGSNQLSYGFPGIPFTTFDASFVDTWQNPGSPQLYVFSGNQYARYDLKTNAYMGVNTIVNGFPGVPFTSIDAAFVDTWQIPGSPQLYIFSGTQYALYDLKTNTYKGSNSIVSGFAGVPFTTFDAVYVDTWQIPGSPQLYIFKGNQYARYDLKTNTYKGMNSTAAGFPGLPICQ</sequence>
<dbReference type="RefSeq" id="WP_169227465.1">
    <property type="nucleotide sequence ID" value="NZ_JABBGC010000003.1"/>
</dbReference>
<dbReference type="SUPFAM" id="SSF50923">
    <property type="entry name" value="Hemopexin-like domain"/>
    <property type="match status" value="1"/>
</dbReference>
<comment type="caution">
    <text evidence="1">The sequence shown here is derived from an EMBL/GenBank/DDBJ whole genome shotgun (WGS) entry which is preliminary data.</text>
</comment>
<evidence type="ECO:0008006" key="3">
    <source>
        <dbReference type="Google" id="ProtNLM"/>
    </source>
</evidence>